<evidence type="ECO:0000313" key="2">
    <source>
        <dbReference type="EMBL" id="VFS58536.1"/>
    </source>
</evidence>
<sequence length="80" mass="8987">MCVSTESVNMTFFQHAALLADFQFAVAIGTLKVVMHVEQQFANMRIFKTEFFGQHQRATGIQPLVNLIQNGLAFVRGARN</sequence>
<organism evidence="2 3">
    <name type="scientific">Raoultella planticola</name>
    <name type="common">Klebsiella planticola</name>
    <dbReference type="NCBI Taxonomy" id="575"/>
    <lineage>
        <taxon>Bacteria</taxon>
        <taxon>Pseudomonadati</taxon>
        <taxon>Pseudomonadota</taxon>
        <taxon>Gammaproteobacteria</taxon>
        <taxon>Enterobacterales</taxon>
        <taxon>Enterobacteriaceae</taxon>
        <taxon>Klebsiella/Raoultella group</taxon>
        <taxon>Raoultella</taxon>
    </lineage>
</organism>
<dbReference type="EMBL" id="CAADJE010000012">
    <property type="protein sequence ID" value="VFS58536.1"/>
    <property type="molecule type" value="Genomic_DNA"/>
</dbReference>
<reference evidence="2 3" key="1">
    <citation type="submission" date="2019-03" db="EMBL/GenBank/DDBJ databases">
        <authorList>
            <consortium name="Pathogen Informatics"/>
        </authorList>
    </citation>
    <scope>NUCLEOTIDE SEQUENCE [LARGE SCALE GENOMIC DNA]</scope>
    <source>
        <strain evidence="2 3">NCTC12998</strain>
    </source>
</reference>
<evidence type="ECO:0000313" key="3">
    <source>
        <dbReference type="Proteomes" id="UP000345637"/>
    </source>
</evidence>
<protein>
    <submittedName>
        <fullName evidence="2">Uncharacterized protein</fullName>
    </submittedName>
</protein>
<accession>A0A485AEN2</accession>
<dbReference type="Proteomes" id="UP000345637">
    <property type="component" value="Unassembled WGS sequence"/>
</dbReference>
<feature type="transmembrane region" description="Helical" evidence="1">
    <location>
        <begin position="12"/>
        <end position="35"/>
    </location>
</feature>
<evidence type="ECO:0000256" key="1">
    <source>
        <dbReference type="SAM" id="Phobius"/>
    </source>
</evidence>
<keyword evidence="1" id="KW-0812">Transmembrane</keyword>
<proteinExistence type="predicted"/>
<dbReference type="AlphaFoldDB" id="A0A485AEN2"/>
<name>A0A485AEN2_RAOPL</name>
<keyword evidence="1" id="KW-0472">Membrane</keyword>
<keyword evidence="1" id="KW-1133">Transmembrane helix</keyword>
<gene>
    <name evidence="2" type="ORF">NCTC12998_00810</name>
</gene>